<evidence type="ECO:0000259" key="6">
    <source>
        <dbReference type="Pfam" id="PF01782"/>
    </source>
</evidence>
<name>A0A4V2PD63_9BACT</name>
<dbReference type="InterPro" id="IPR036976">
    <property type="entry name" value="RimM_N_sf"/>
</dbReference>
<dbReference type="InterPro" id="IPR011961">
    <property type="entry name" value="RimM"/>
</dbReference>
<dbReference type="GO" id="GO:0043022">
    <property type="term" value="F:ribosome binding"/>
    <property type="evidence" value="ECO:0007669"/>
    <property type="project" value="InterPro"/>
</dbReference>
<keyword evidence="2 5" id="KW-0690">Ribosome biogenesis</keyword>
<comment type="subcellular location">
    <subcellularLocation>
        <location evidence="5">Cytoplasm</location>
    </subcellularLocation>
</comment>
<dbReference type="OrthoDB" id="9810331at2"/>
<sequence>MEKKRKRSIKAILERRQRKAFDHKDEVMIGKIVGVHGIRGEVKVKSESDVFERQIKVLDTVPIYRGTKREELQLESMRHHKGLYIIKFKGLDDRTEAEERIGGEIWIDKNKQIELGEGEFYFLDLIGCEVFTEDGRKVGVLKGILEQPASHILEVEKEDGKEVLIPFINQFVKEVDVKNKKIVVSLIEGMEE</sequence>
<dbReference type="Gene3D" id="2.40.30.60">
    <property type="entry name" value="RimM"/>
    <property type="match status" value="1"/>
</dbReference>
<dbReference type="GO" id="GO:0005840">
    <property type="term" value="C:ribosome"/>
    <property type="evidence" value="ECO:0007669"/>
    <property type="project" value="InterPro"/>
</dbReference>
<dbReference type="PANTHER" id="PTHR33692">
    <property type="entry name" value="RIBOSOME MATURATION FACTOR RIMM"/>
    <property type="match status" value="1"/>
</dbReference>
<comment type="similarity">
    <text evidence="5">Belongs to the RimM family.</text>
</comment>
<evidence type="ECO:0000256" key="1">
    <source>
        <dbReference type="ARBA" id="ARBA00022490"/>
    </source>
</evidence>
<dbReference type="GO" id="GO:0005737">
    <property type="term" value="C:cytoplasm"/>
    <property type="evidence" value="ECO:0007669"/>
    <property type="project" value="UniProtKB-SubCell"/>
</dbReference>
<evidence type="ECO:0000256" key="2">
    <source>
        <dbReference type="ARBA" id="ARBA00022517"/>
    </source>
</evidence>
<dbReference type="SUPFAM" id="SSF50447">
    <property type="entry name" value="Translation proteins"/>
    <property type="match status" value="1"/>
</dbReference>
<dbReference type="HAMAP" id="MF_00014">
    <property type="entry name" value="Ribosome_mat_RimM"/>
    <property type="match status" value="1"/>
</dbReference>
<evidence type="ECO:0000256" key="4">
    <source>
        <dbReference type="ARBA" id="ARBA00023186"/>
    </source>
</evidence>
<dbReference type="Pfam" id="PF01782">
    <property type="entry name" value="RimM"/>
    <property type="match status" value="1"/>
</dbReference>
<dbReference type="InterPro" id="IPR009000">
    <property type="entry name" value="Transl_B-barrel_sf"/>
</dbReference>
<keyword evidence="4 5" id="KW-0143">Chaperone</keyword>
<organism evidence="8 9">
    <name type="scientific">Phorcysia thermohydrogeniphila</name>
    <dbReference type="NCBI Taxonomy" id="936138"/>
    <lineage>
        <taxon>Bacteria</taxon>
        <taxon>Pseudomonadati</taxon>
        <taxon>Aquificota</taxon>
        <taxon>Aquificia</taxon>
        <taxon>Desulfurobacteriales</taxon>
        <taxon>Desulfurobacteriaceae</taxon>
        <taxon>Phorcysia</taxon>
    </lineage>
</organism>
<accession>A0A4V2PD63</accession>
<comment type="caution">
    <text evidence="8">The sequence shown here is derived from an EMBL/GenBank/DDBJ whole genome shotgun (WGS) entry which is preliminary data.</text>
</comment>
<evidence type="ECO:0000256" key="5">
    <source>
        <dbReference type="HAMAP-Rule" id="MF_00014"/>
    </source>
</evidence>
<keyword evidence="3 5" id="KW-0698">rRNA processing</keyword>
<dbReference type="GO" id="GO:0042274">
    <property type="term" value="P:ribosomal small subunit biogenesis"/>
    <property type="evidence" value="ECO:0007669"/>
    <property type="project" value="UniProtKB-UniRule"/>
</dbReference>
<dbReference type="Gene3D" id="2.30.30.240">
    <property type="entry name" value="PRC-barrel domain"/>
    <property type="match status" value="1"/>
</dbReference>
<dbReference type="EMBL" id="SMFV01000004">
    <property type="protein sequence ID" value="TCK03966.1"/>
    <property type="molecule type" value="Genomic_DNA"/>
</dbReference>
<evidence type="ECO:0000259" key="7">
    <source>
        <dbReference type="Pfam" id="PF24986"/>
    </source>
</evidence>
<evidence type="ECO:0000313" key="8">
    <source>
        <dbReference type="EMBL" id="TCK03966.1"/>
    </source>
</evidence>
<dbReference type="PANTHER" id="PTHR33692:SF1">
    <property type="entry name" value="RIBOSOME MATURATION FACTOR RIMM"/>
    <property type="match status" value="1"/>
</dbReference>
<feature type="domain" description="Ribosome maturation factor RimM PRC barrel" evidence="7">
    <location>
        <begin position="124"/>
        <end position="189"/>
    </location>
</feature>
<comment type="domain">
    <text evidence="5">The PRC barrel domain binds ribosomal protein uS19.</text>
</comment>
<reference evidence="8 9" key="1">
    <citation type="submission" date="2019-03" db="EMBL/GenBank/DDBJ databases">
        <title>Genomic Encyclopedia of Archaeal and Bacterial Type Strains, Phase II (KMG-II): from individual species to whole genera.</title>
        <authorList>
            <person name="Goeker M."/>
        </authorList>
    </citation>
    <scope>NUCLEOTIDE SEQUENCE [LARGE SCALE GENOMIC DNA]</scope>
    <source>
        <strain evidence="8 9">DSM 24425</strain>
    </source>
</reference>
<dbReference type="InterPro" id="IPR056792">
    <property type="entry name" value="PRC_RimM"/>
</dbReference>
<dbReference type="SUPFAM" id="SSF50346">
    <property type="entry name" value="PRC-barrel domain"/>
    <property type="match status" value="1"/>
</dbReference>
<feature type="domain" description="RimM N-terminal" evidence="6">
    <location>
        <begin position="29"/>
        <end position="110"/>
    </location>
</feature>
<dbReference type="Proteomes" id="UP000295777">
    <property type="component" value="Unassembled WGS sequence"/>
</dbReference>
<protein>
    <recommendedName>
        <fullName evidence="5">Ribosome maturation factor RimM</fullName>
    </recommendedName>
</protein>
<keyword evidence="9" id="KW-1185">Reference proteome</keyword>
<dbReference type="RefSeq" id="WP_132526962.1">
    <property type="nucleotide sequence ID" value="NZ_SMFV01000004.1"/>
</dbReference>
<dbReference type="GO" id="GO:0006364">
    <property type="term" value="P:rRNA processing"/>
    <property type="evidence" value="ECO:0007669"/>
    <property type="project" value="UniProtKB-UniRule"/>
</dbReference>
<dbReference type="AlphaFoldDB" id="A0A4V2PD63"/>
<dbReference type="NCBIfam" id="TIGR02273">
    <property type="entry name" value="16S_RimM"/>
    <property type="match status" value="1"/>
</dbReference>
<comment type="function">
    <text evidence="5">An accessory protein needed during the final step in the assembly of 30S ribosomal subunit, possibly for assembly of the head region. Essential for efficient processing of 16S rRNA. May be needed both before and after RbfA during the maturation of 16S rRNA. It has affinity for free ribosomal 30S subunits but not for 70S ribosomes.</text>
</comment>
<evidence type="ECO:0000256" key="3">
    <source>
        <dbReference type="ARBA" id="ARBA00022552"/>
    </source>
</evidence>
<evidence type="ECO:0000313" key="9">
    <source>
        <dbReference type="Proteomes" id="UP000295777"/>
    </source>
</evidence>
<keyword evidence="1 5" id="KW-0963">Cytoplasm</keyword>
<proteinExistence type="inferred from homology"/>
<dbReference type="Pfam" id="PF24986">
    <property type="entry name" value="PRC_RimM"/>
    <property type="match status" value="1"/>
</dbReference>
<dbReference type="InterPro" id="IPR002676">
    <property type="entry name" value="RimM_N"/>
</dbReference>
<dbReference type="InterPro" id="IPR011033">
    <property type="entry name" value="PRC_barrel-like_sf"/>
</dbReference>
<gene>
    <name evidence="5" type="primary">rimM</name>
    <name evidence="8" type="ORF">CLV27_1283</name>
</gene>
<comment type="subunit">
    <text evidence="5">Binds ribosomal protein uS19.</text>
</comment>